<sequence>MGSLLRALHVEQIKKMLKEVAKKWRRKLIKIVSFHTDNASAHRSAIATIATRDSGFEALEHPSYSVDRAPSDLYIFPRLKEYLKGADSERNQLEMNANKPSIHSRGRTRVEKMSERCSHKHGYGVFIGGADRRASNIIT</sequence>
<evidence type="ECO:0000313" key="2">
    <source>
        <dbReference type="Proteomes" id="UP000299102"/>
    </source>
</evidence>
<protein>
    <recommendedName>
        <fullName evidence="3">Mariner Mos1 transposase</fullName>
    </recommendedName>
</protein>
<dbReference type="Proteomes" id="UP000299102">
    <property type="component" value="Unassembled WGS sequence"/>
</dbReference>
<evidence type="ECO:0008006" key="3">
    <source>
        <dbReference type="Google" id="ProtNLM"/>
    </source>
</evidence>
<dbReference type="PANTHER" id="PTHR46060">
    <property type="entry name" value="MARINER MOS1 TRANSPOSASE-LIKE PROTEIN"/>
    <property type="match status" value="1"/>
</dbReference>
<organism evidence="1 2">
    <name type="scientific">Eumeta variegata</name>
    <name type="common">Bagworm moth</name>
    <name type="synonym">Eumeta japonica</name>
    <dbReference type="NCBI Taxonomy" id="151549"/>
    <lineage>
        <taxon>Eukaryota</taxon>
        <taxon>Metazoa</taxon>
        <taxon>Ecdysozoa</taxon>
        <taxon>Arthropoda</taxon>
        <taxon>Hexapoda</taxon>
        <taxon>Insecta</taxon>
        <taxon>Pterygota</taxon>
        <taxon>Neoptera</taxon>
        <taxon>Endopterygota</taxon>
        <taxon>Lepidoptera</taxon>
        <taxon>Glossata</taxon>
        <taxon>Ditrysia</taxon>
        <taxon>Tineoidea</taxon>
        <taxon>Psychidae</taxon>
        <taxon>Oiketicinae</taxon>
        <taxon>Eumeta</taxon>
    </lineage>
</organism>
<dbReference type="Gene3D" id="3.30.420.10">
    <property type="entry name" value="Ribonuclease H-like superfamily/Ribonuclease H"/>
    <property type="match status" value="1"/>
</dbReference>
<dbReference type="EMBL" id="BGZK01000573">
    <property type="protein sequence ID" value="GBP51040.1"/>
    <property type="molecule type" value="Genomic_DNA"/>
</dbReference>
<gene>
    <name evidence="1" type="ORF">EVAR_87616_1</name>
</gene>
<accession>A0A4C1WJL8</accession>
<dbReference type="AlphaFoldDB" id="A0A4C1WJL8"/>
<dbReference type="GO" id="GO:0003676">
    <property type="term" value="F:nucleic acid binding"/>
    <property type="evidence" value="ECO:0007669"/>
    <property type="project" value="InterPro"/>
</dbReference>
<reference evidence="1 2" key="1">
    <citation type="journal article" date="2019" name="Commun. Biol.">
        <title>The bagworm genome reveals a unique fibroin gene that provides high tensile strength.</title>
        <authorList>
            <person name="Kono N."/>
            <person name="Nakamura H."/>
            <person name="Ohtoshi R."/>
            <person name="Tomita M."/>
            <person name="Numata K."/>
            <person name="Arakawa K."/>
        </authorList>
    </citation>
    <scope>NUCLEOTIDE SEQUENCE [LARGE SCALE GENOMIC DNA]</scope>
</reference>
<dbReference type="PANTHER" id="PTHR46060:SF1">
    <property type="entry name" value="MARINER MOS1 TRANSPOSASE-LIKE PROTEIN"/>
    <property type="match status" value="1"/>
</dbReference>
<dbReference type="InterPro" id="IPR052709">
    <property type="entry name" value="Transposase-MT_Hybrid"/>
</dbReference>
<evidence type="ECO:0000313" key="1">
    <source>
        <dbReference type="EMBL" id="GBP51040.1"/>
    </source>
</evidence>
<keyword evidence="2" id="KW-1185">Reference proteome</keyword>
<comment type="caution">
    <text evidence="1">The sequence shown here is derived from an EMBL/GenBank/DDBJ whole genome shotgun (WGS) entry which is preliminary data.</text>
</comment>
<dbReference type="OrthoDB" id="10261439at2759"/>
<proteinExistence type="predicted"/>
<name>A0A4C1WJL8_EUMVA</name>
<dbReference type="InterPro" id="IPR036397">
    <property type="entry name" value="RNaseH_sf"/>
</dbReference>